<dbReference type="GO" id="GO:0004792">
    <property type="term" value="F:thiosulfate-cyanide sulfurtransferase activity"/>
    <property type="evidence" value="ECO:0007669"/>
    <property type="project" value="InterPro"/>
</dbReference>
<dbReference type="Pfam" id="PF00581">
    <property type="entry name" value="Rhodanese"/>
    <property type="match status" value="1"/>
</dbReference>
<dbReference type="SUPFAM" id="SSF46785">
    <property type="entry name" value="Winged helix' DNA-binding domain"/>
    <property type="match status" value="1"/>
</dbReference>
<dbReference type="CDD" id="cd00090">
    <property type="entry name" value="HTH_ARSR"/>
    <property type="match status" value="1"/>
</dbReference>
<dbReference type="STRING" id="1355015.LK06_026115"/>
<dbReference type="InterPro" id="IPR036873">
    <property type="entry name" value="Rhodanese-like_dom_sf"/>
</dbReference>
<evidence type="ECO:0000256" key="1">
    <source>
        <dbReference type="ARBA" id="ARBA00023015"/>
    </source>
</evidence>
<dbReference type="Pfam" id="PF01022">
    <property type="entry name" value="HTH_5"/>
    <property type="match status" value="1"/>
</dbReference>
<protein>
    <submittedName>
        <fullName evidence="6">ArsR family transcriptional regulator</fullName>
    </submittedName>
</protein>
<dbReference type="SMART" id="SM00418">
    <property type="entry name" value="HTH_ARSR"/>
    <property type="match status" value="1"/>
</dbReference>
<dbReference type="Gene3D" id="1.10.10.10">
    <property type="entry name" value="Winged helix-like DNA-binding domain superfamily/Winged helix DNA-binding domain"/>
    <property type="match status" value="1"/>
</dbReference>
<dbReference type="GO" id="GO:0003700">
    <property type="term" value="F:DNA-binding transcription factor activity"/>
    <property type="evidence" value="ECO:0007669"/>
    <property type="project" value="InterPro"/>
</dbReference>
<evidence type="ECO:0000259" key="5">
    <source>
        <dbReference type="PROSITE" id="PS50987"/>
    </source>
</evidence>
<dbReference type="PANTHER" id="PTHR43132">
    <property type="entry name" value="ARSENICAL RESISTANCE OPERON REPRESSOR ARSR-RELATED"/>
    <property type="match status" value="1"/>
</dbReference>
<dbReference type="NCBIfam" id="NF033788">
    <property type="entry name" value="HTH_metalloreg"/>
    <property type="match status" value="1"/>
</dbReference>
<dbReference type="KEGG" id="splu:LK06_026115"/>
<dbReference type="InterPro" id="IPR051011">
    <property type="entry name" value="Metal_resp_trans_reg"/>
</dbReference>
<feature type="domain" description="HTH arsR-type" evidence="5">
    <location>
        <begin position="9"/>
        <end position="103"/>
    </location>
</feature>
<gene>
    <name evidence="6" type="ORF">LK07_27270</name>
</gene>
<dbReference type="Gene3D" id="3.40.250.10">
    <property type="entry name" value="Rhodanese-like domain"/>
    <property type="match status" value="1"/>
</dbReference>
<keyword evidence="7" id="KW-1185">Reference proteome</keyword>
<dbReference type="GO" id="GO:0003677">
    <property type="term" value="F:DNA binding"/>
    <property type="evidence" value="ECO:0007669"/>
    <property type="project" value="UniProtKB-KW"/>
</dbReference>
<dbReference type="CDD" id="cd00158">
    <property type="entry name" value="RHOD"/>
    <property type="match status" value="1"/>
</dbReference>
<proteinExistence type="predicted"/>
<dbReference type="InterPro" id="IPR011991">
    <property type="entry name" value="ArsR-like_HTH"/>
</dbReference>
<organism evidence="6 7">
    <name type="scientific">Streptomyces pluripotens</name>
    <dbReference type="NCBI Taxonomy" id="1355015"/>
    <lineage>
        <taxon>Bacteria</taxon>
        <taxon>Bacillati</taxon>
        <taxon>Actinomycetota</taxon>
        <taxon>Actinomycetes</taxon>
        <taxon>Kitasatosporales</taxon>
        <taxon>Streptomycetaceae</taxon>
        <taxon>Streptomyces</taxon>
    </lineage>
</organism>
<keyword evidence="1" id="KW-0805">Transcription regulation</keyword>
<keyword evidence="2" id="KW-0238">DNA-binding</keyword>
<dbReference type="InterPro" id="IPR001307">
    <property type="entry name" value="Thiosulphate_STrfase_CS"/>
</dbReference>
<dbReference type="InterPro" id="IPR001845">
    <property type="entry name" value="HTH_ArsR_DNA-bd_dom"/>
</dbReference>
<feature type="domain" description="Rhodanese" evidence="4">
    <location>
        <begin position="132"/>
        <end position="221"/>
    </location>
</feature>
<evidence type="ECO:0000313" key="7">
    <source>
        <dbReference type="Proteomes" id="UP000031501"/>
    </source>
</evidence>
<accession>A0A221P4G9</accession>
<dbReference type="InterPro" id="IPR036390">
    <property type="entry name" value="WH_DNA-bd_sf"/>
</dbReference>
<dbReference type="OrthoDB" id="9800872at2"/>
<dbReference type="InterPro" id="IPR036388">
    <property type="entry name" value="WH-like_DNA-bd_sf"/>
</dbReference>
<sequence length="225" mass="24801">MSELNAPKLSAPIYTELARVGKVLANPLRLRLLDLLDGRERTVEQLSHESGIPFKNTSAQLQQLRSAHLVSSRKDGTRVLYRLADDEVAQFLGVFQQFAERRLADLRSVINDQLGDLSALEPVTVDELTARVGGGALVIDVRPSDDYAMGHVPGALSLPSEHLLSRLDELPGDAEIIAYCHGPFCVTSAECVRLLRAHDRHARHLVGGFTRWHRTGHPVHTETGP</sequence>
<dbReference type="Proteomes" id="UP000031501">
    <property type="component" value="Chromosome"/>
</dbReference>
<dbReference type="PROSITE" id="PS50987">
    <property type="entry name" value="HTH_ARSR_2"/>
    <property type="match status" value="1"/>
</dbReference>
<reference evidence="6 7" key="1">
    <citation type="submission" date="2017-07" db="EMBL/GenBank/DDBJ databases">
        <title>Genome sequence of Streptomyces pluripotens MUSC 137T.</title>
        <authorList>
            <person name="Ser H.-L."/>
            <person name="Lee L.-H."/>
        </authorList>
    </citation>
    <scope>NUCLEOTIDE SEQUENCE [LARGE SCALE GENOMIC DNA]</scope>
    <source>
        <strain evidence="6 7">MUSC 137</strain>
    </source>
</reference>
<dbReference type="InterPro" id="IPR001763">
    <property type="entry name" value="Rhodanese-like_dom"/>
</dbReference>
<dbReference type="SMART" id="SM00450">
    <property type="entry name" value="RHOD"/>
    <property type="match status" value="1"/>
</dbReference>
<evidence type="ECO:0000256" key="3">
    <source>
        <dbReference type="ARBA" id="ARBA00023163"/>
    </source>
</evidence>
<dbReference type="RefSeq" id="WP_052270240.1">
    <property type="nucleotide sequence ID" value="NZ_CP021080.1"/>
</dbReference>
<evidence type="ECO:0000256" key="2">
    <source>
        <dbReference type="ARBA" id="ARBA00023125"/>
    </source>
</evidence>
<evidence type="ECO:0000259" key="4">
    <source>
        <dbReference type="PROSITE" id="PS50206"/>
    </source>
</evidence>
<dbReference type="AlphaFoldDB" id="A0A221P4G9"/>
<dbReference type="PROSITE" id="PS00380">
    <property type="entry name" value="RHODANESE_1"/>
    <property type="match status" value="1"/>
</dbReference>
<dbReference type="PROSITE" id="PS50206">
    <property type="entry name" value="RHODANESE_3"/>
    <property type="match status" value="1"/>
</dbReference>
<dbReference type="PANTHER" id="PTHR43132:SF8">
    <property type="entry name" value="HTH-TYPE TRANSCRIPTIONAL REGULATOR KMTR"/>
    <property type="match status" value="1"/>
</dbReference>
<keyword evidence="3" id="KW-0804">Transcription</keyword>
<dbReference type="EMBL" id="CP022433">
    <property type="protein sequence ID" value="ASN27107.1"/>
    <property type="molecule type" value="Genomic_DNA"/>
</dbReference>
<name>A0A221P4G9_9ACTN</name>
<evidence type="ECO:0000313" key="6">
    <source>
        <dbReference type="EMBL" id="ASN27107.1"/>
    </source>
</evidence>
<dbReference type="SUPFAM" id="SSF52821">
    <property type="entry name" value="Rhodanese/Cell cycle control phosphatase"/>
    <property type="match status" value="1"/>
</dbReference>